<dbReference type="GO" id="GO:0005759">
    <property type="term" value="C:mitochondrial matrix"/>
    <property type="evidence" value="ECO:0007669"/>
    <property type="project" value="UniProtKB-SubCell"/>
</dbReference>
<sequence>MWRRSFSSSTATATLKGKKWDALIIGGGHNGLTAAAYLARGGLSVAVLERRHVIGGAAVTEELVPGFKFSRCSYLQSLLRPSIIKELELGKHGLKLLKRNPSSFTPCLDGRYLLLGPDKQLNHSEISKFSLADAEAYPRYESQLENFSKFMDLVLDSPPPESVQHKSSINEKLKNKIQNSVFWASCLRHVSSLGQKDMVDFMDLLLSPSSKVLNNWFEADVLKATLATDAVIGSTVSVHTPGSGYVLLHHVMGETDGDRGIWSYVEGGMGSVSKAIGNAAIEAGAHVVTDAEADVLKATLATDAVIGSTVSVHTPGSGYVLLHHVMGETDGDRGIWSYVEGGMGSVSKAIGNAAIEAGAHVVTDAEVSQLLIENSSTVCGVTLADGTEVHSSIVLSNATPYKTFIELVPHDVLPNDFVRAIKHSDYSSATTKINVAVDKLPEFRSCKLDHPHAGPQHVGTIHIGSESMEDIHSACQDAANGTPSRKPVIEMTIPSVLDKTISPPGKHVINLFVHYTPYKPLDGDWQDHDYREAFAKKCFTLIDEYAPGFSTSIIGYDMLTPPDLERVIGLTGGNIFHGAMGLDSLFLMRPAKGWSNYKTPLQGLYLCGSGAHPGGGVMGAPGRNAARVVLQDVRERI</sequence>
<organism evidence="7 8">
    <name type="scientific">Phaseolus angularis</name>
    <name type="common">Azuki bean</name>
    <name type="synonym">Vigna angularis</name>
    <dbReference type="NCBI Taxonomy" id="3914"/>
    <lineage>
        <taxon>Eukaryota</taxon>
        <taxon>Viridiplantae</taxon>
        <taxon>Streptophyta</taxon>
        <taxon>Embryophyta</taxon>
        <taxon>Tracheophyta</taxon>
        <taxon>Spermatophyta</taxon>
        <taxon>Magnoliopsida</taxon>
        <taxon>eudicotyledons</taxon>
        <taxon>Gunneridae</taxon>
        <taxon>Pentapetalae</taxon>
        <taxon>rosids</taxon>
        <taxon>fabids</taxon>
        <taxon>Fabales</taxon>
        <taxon>Fabaceae</taxon>
        <taxon>Papilionoideae</taxon>
        <taxon>50 kb inversion clade</taxon>
        <taxon>NPAAA clade</taxon>
        <taxon>indigoferoid/millettioid clade</taxon>
        <taxon>Phaseoleae</taxon>
        <taxon>Vigna</taxon>
    </lineage>
</organism>
<dbReference type="InterPro" id="IPR002937">
    <property type="entry name" value="Amino_oxidase"/>
</dbReference>
<protein>
    <recommendedName>
        <fullName evidence="5">Pyridine nucleotide-disulfide oxidoreductase domain-containing protein 2</fullName>
    </recommendedName>
</protein>
<comment type="function">
    <text evidence="3">Probable oxidoreductase that may play a role as regulator of mitochondrial function.</text>
</comment>
<accession>A0A0L9TNZ0</accession>
<dbReference type="InterPro" id="IPR036188">
    <property type="entry name" value="FAD/NAD-bd_sf"/>
</dbReference>
<evidence type="ECO:0000313" key="8">
    <source>
        <dbReference type="Proteomes" id="UP000053144"/>
    </source>
</evidence>
<dbReference type="GO" id="GO:0016491">
    <property type="term" value="F:oxidoreductase activity"/>
    <property type="evidence" value="ECO:0007669"/>
    <property type="project" value="InterPro"/>
</dbReference>
<dbReference type="PANTHER" id="PTHR10668">
    <property type="entry name" value="PHYTOENE DEHYDROGENASE"/>
    <property type="match status" value="1"/>
</dbReference>
<dbReference type="Pfam" id="PF13450">
    <property type="entry name" value="NAD_binding_8"/>
    <property type="match status" value="1"/>
</dbReference>
<evidence type="ECO:0000256" key="5">
    <source>
        <dbReference type="ARBA" id="ARBA00040298"/>
    </source>
</evidence>
<dbReference type="AlphaFoldDB" id="A0A0L9TNZ0"/>
<dbReference type="SUPFAM" id="SSF51905">
    <property type="entry name" value="FAD/NAD(P)-binding domain"/>
    <property type="match status" value="1"/>
</dbReference>
<reference evidence="8" key="1">
    <citation type="journal article" date="2015" name="Proc. Natl. Acad. Sci. U.S.A.">
        <title>Genome sequencing of adzuki bean (Vigna angularis) provides insight into high starch and low fat accumulation and domestication.</title>
        <authorList>
            <person name="Yang K."/>
            <person name="Tian Z."/>
            <person name="Chen C."/>
            <person name="Luo L."/>
            <person name="Zhao B."/>
            <person name="Wang Z."/>
            <person name="Yu L."/>
            <person name="Li Y."/>
            <person name="Sun Y."/>
            <person name="Li W."/>
            <person name="Chen Y."/>
            <person name="Li Y."/>
            <person name="Zhang Y."/>
            <person name="Ai D."/>
            <person name="Zhao J."/>
            <person name="Shang C."/>
            <person name="Ma Y."/>
            <person name="Wu B."/>
            <person name="Wang M."/>
            <person name="Gao L."/>
            <person name="Sun D."/>
            <person name="Zhang P."/>
            <person name="Guo F."/>
            <person name="Wang W."/>
            <person name="Li Y."/>
            <person name="Wang J."/>
            <person name="Varshney R.K."/>
            <person name="Wang J."/>
            <person name="Ling H.Q."/>
            <person name="Wan P."/>
        </authorList>
    </citation>
    <scope>NUCLEOTIDE SEQUENCE</scope>
    <source>
        <strain evidence="8">cv. Jingnong 6</strain>
    </source>
</reference>
<dbReference type="OMA" id="GLYHCGS"/>
<dbReference type="Proteomes" id="UP000053144">
    <property type="component" value="Chromosome 1"/>
</dbReference>
<name>A0A0L9TNZ0_PHAAN</name>
<evidence type="ECO:0000256" key="1">
    <source>
        <dbReference type="ARBA" id="ARBA00004305"/>
    </source>
</evidence>
<dbReference type="EMBL" id="CM003371">
    <property type="protein sequence ID" value="KOM32298.1"/>
    <property type="molecule type" value="Genomic_DNA"/>
</dbReference>
<dbReference type="STRING" id="3914.A0A0L9TNZ0"/>
<gene>
    <name evidence="7" type="ORF">LR48_Vigan01g185400</name>
</gene>
<comment type="subunit">
    <text evidence="4">Interacts with COX5B; this interaction may contribute to localize PYROXD2 to the inner face of the inner mitochondrial membrane.</text>
</comment>
<evidence type="ECO:0000256" key="4">
    <source>
        <dbReference type="ARBA" id="ARBA00038825"/>
    </source>
</evidence>
<evidence type="ECO:0000313" key="7">
    <source>
        <dbReference type="EMBL" id="KOM32298.1"/>
    </source>
</evidence>
<dbReference type="Pfam" id="PF01593">
    <property type="entry name" value="Amino_oxidase"/>
    <property type="match status" value="1"/>
</dbReference>
<evidence type="ECO:0000256" key="2">
    <source>
        <dbReference type="ARBA" id="ARBA00006046"/>
    </source>
</evidence>
<dbReference type="PANTHER" id="PTHR10668:SF103">
    <property type="entry name" value="PYRIDINE NUCLEOTIDE-DISULFIDE OXIDOREDUCTASE DOMAIN-CONTAINING PROTEIN 2"/>
    <property type="match status" value="1"/>
</dbReference>
<comment type="similarity">
    <text evidence="2">Belongs to the carotenoid/retinoid oxidoreductase family.</text>
</comment>
<dbReference type="Gramene" id="KOM32298">
    <property type="protein sequence ID" value="KOM32298"/>
    <property type="gene ID" value="LR48_Vigan01g185400"/>
</dbReference>
<evidence type="ECO:0000256" key="3">
    <source>
        <dbReference type="ARBA" id="ARBA00037217"/>
    </source>
</evidence>
<dbReference type="Gene3D" id="3.50.50.60">
    <property type="entry name" value="FAD/NAD(P)-binding domain"/>
    <property type="match status" value="2"/>
</dbReference>
<comment type="subcellular location">
    <subcellularLocation>
        <location evidence="1">Mitochondrion matrix</location>
    </subcellularLocation>
</comment>
<proteinExistence type="inferred from homology"/>
<evidence type="ECO:0000259" key="6">
    <source>
        <dbReference type="Pfam" id="PF01593"/>
    </source>
</evidence>
<feature type="domain" description="Amine oxidase" evidence="6">
    <location>
        <begin position="308"/>
        <end position="449"/>
    </location>
</feature>